<keyword evidence="10" id="KW-0902">Two-component regulatory system</keyword>
<feature type="domain" description="PAS" evidence="13">
    <location>
        <begin position="44"/>
        <end position="96"/>
    </location>
</feature>
<dbReference type="InterPro" id="IPR052162">
    <property type="entry name" value="Sensor_kinase/Photoreceptor"/>
</dbReference>
<dbReference type="GO" id="GO:0000155">
    <property type="term" value="F:phosphorelay sensor kinase activity"/>
    <property type="evidence" value="ECO:0007669"/>
    <property type="project" value="InterPro"/>
</dbReference>
<accession>A0AA51YJE3</accession>
<evidence type="ECO:0000256" key="4">
    <source>
        <dbReference type="ARBA" id="ARBA00022475"/>
    </source>
</evidence>
<evidence type="ECO:0000256" key="10">
    <source>
        <dbReference type="ARBA" id="ARBA00023012"/>
    </source>
</evidence>
<dbReference type="InterPro" id="IPR036890">
    <property type="entry name" value="HATPase_C_sf"/>
</dbReference>
<dbReference type="SUPFAM" id="SSF55874">
    <property type="entry name" value="ATPase domain of HSP90 chaperone/DNA topoisomerase II/histidine kinase"/>
    <property type="match status" value="1"/>
</dbReference>
<dbReference type="InterPro" id="IPR013655">
    <property type="entry name" value="PAS_fold_3"/>
</dbReference>
<feature type="domain" description="PAC" evidence="14">
    <location>
        <begin position="592"/>
        <end position="644"/>
    </location>
</feature>
<dbReference type="InterPro" id="IPR036097">
    <property type="entry name" value="HisK_dim/P_sf"/>
</dbReference>
<evidence type="ECO:0000256" key="3">
    <source>
        <dbReference type="ARBA" id="ARBA00012438"/>
    </source>
</evidence>
<dbReference type="SUPFAM" id="SSF47384">
    <property type="entry name" value="Homodimeric domain of signal transducing histidine kinase"/>
    <property type="match status" value="1"/>
</dbReference>
<sequence>MTSIQDVTFREIRIKVEKENHVVKIPEKVYQILIGLENECYCYLDKQANFLEVSKEYCDLLGYTREELLNMGVTNVEVNADPEQITFRMNKTLKNGFSRFETQHQTKDGKVVDVEVSAIYTDHNYFGFLVSINDITEKKQSRRELQKEKEKFRALFENIVEYCYMISPDGTIIDLNNSALNILGYDKNELIGQPISMIYAPESHTHMKKVFEKWKNTGYVNNEEMIIITRSGERRNILLSASQLVSDQGNVLHSISIQKDITEKKKWEKGLEEERVKRCLFFESSLDGIVVLDEEGKVYDANEQFGNMLGYSLEEVKKLHIWDWNTIFTREQLIELLKNVHDHSYLFETIHRCKNGTCINVEISSNVFYENEKKLILCICRDFSERIKAEKELYESELKYRSLFDQSVDGIYLHDHKGNILDANNGAVTQSGYSKEELMQMILFDFIVDELDPDEIMKQWSQWKPGQTVTIETNHKHKDGHIYPVEISTSCVKYGSENYIMAMVKDISERKKAEIELRENEGLLRLLIEHAPVALAMFDRNMRYIAASNRWLTDYYLGDIDIIGKCHYDIFPEIPEEWKEMHRKTLKGEVCPVKETRLERVDGRIQWVKGEVRPWRTADGAVGGIVLLSEDITESKKVKEVLEESEKIFKSFFEQSSVGVVQVTPYGDYLQVNKRFCDMVGYSSDELVGMNFRVITHPDDLKLNNRFILQTISGEIDSYELEKRLVHKNGDIIWIRLYSKTIRDEKNSPQYNISVITDITEQKKVTNELVKRKRQLSLAMEASEYGFWELDIDTNKVHMSPTLYEINGYKPDKLPSDLNLLLDHIHPDDKDKLMTTIKRSILDITPMSIEYRIKHSSGEWRWMSSKGRPVDLDEKGVPHSFVGTQMDITSRVDAEKTLLYARLLADEYNCMKSDMLKNITHELRTPLTAIIGFSDVLISSEQNEFTDTCRKYVEYINTSGKDLLQIINCMLDFTIVENSDPDTLAIKTFEVEGLISEVLRLNYTKAMKKNIALQSIIEDSSLTLAADKEKLKHALYNLVDNAIKFTEYSGSVKIEVKTLSNNIQFSVHDTGIGIAEEKHETIFKPFVQIDGSLSRKYSGTGLGLALAKKIIELHDGTIKVESELGKGAKFIVQIPLNIVYD</sequence>
<dbReference type="Pfam" id="PF02518">
    <property type="entry name" value="HATPase_c"/>
    <property type="match status" value="1"/>
</dbReference>
<dbReference type="PANTHER" id="PTHR43304:SF1">
    <property type="entry name" value="PAC DOMAIN-CONTAINING PROTEIN"/>
    <property type="match status" value="1"/>
</dbReference>
<reference evidence="15 16" key="1">
    <citation type="submission" date="2023-08" db="EMBL/GenBank/DDBJ databases">
        <title>Methanolobus mangrovi sp. nov. and Methanolobus sediminis sp. nov, two novel methylotrophic methanogens isolated from mangrove sediments in China.</title>
        <authorList>
            <person name="Zhou J."/>
        </authorList>
    </citation>
    <scope>NUCLEOTIDE SEQUENCE [LARGE SCALE GENOMIC DNA]</scope>
    <source>
        <strain evidence="15 16">FTZ6</strain>
    </source>
</reference>
<dbReference type="Gene3D" id="3.30.565.10">
    <property type="entry name" value="Histidine kinase-like ATPase, C-terminal domain"/>
    <property type="match status" value="1"/>
</dbReference>
<evidence type="ECO:0000256" key="1">
    <source>
        <dbReference type="ARBA" id="ARBA00000085"/>
    </source>
</evidence>
<dbReference type="PROSITE" id="PS50112">
    <property type="entry name" value="PAS"/>
    <property type="match status" value="6"/>
</dbReference>
<dbReference type="Pfam" id="PF00512">
    <property type="entry name" value="HisKA"/>
    <property type="match status" value="1"/>
</dbReference>
<keyword evidence="9" id="KW-0067">ATP-binding</keyword>
<dbReference type="InterPro" id="IPR005467">
    <property type="entry name" value="His_kinase_dom"/>
</dbReference>
<dbReference type="InterPro" id="IPR001610">
    <property type="entry name" value="PAC"/>
</dbReference>
<dbReference type="CDD" id="cd16922">
    <property type="entry name" value="HATPase_EvgS-ArcB-TorS-like"/>
    <property type="match status" value="1"/>
</dbReference>
<keyword evidence="16" id="KW-1185">Reference proteome</keyword>
<feature type="domain" description="PAC" evidence="14">
    <location>
        <begin position="847"/>
        <end position="900"/>
    </location>
</feature>
<evidence type="ECO:0000256" key="7">
    <source>
        <dbReference type="ARBA" id="ARBA00022741"/>
    </source>
</evidence>
<dbReference type="SMART" id="SM00387">
    <property type="entry name" value="HATPase_c"/>
    <property type="match status" value="1"/>
</dbReference>
<evidence type="ECO:0000259" key="14">
    <source>
        <dbReference type="PROSITE" id="PS50113"/>
    </source>
</evidence>
<keyword evidence="4" id="KW-1003">Cell membrane</keyword>
<comment type="subcellular location">
    <subcellularLocation>
        <location evidence="2">Cell membrane</location>
    </subcellularLocation>
</comment>
<dbReference type="InterPro" id="IPR013656">
    <property type="entry name" value="PAS_4"/>
</dbReference>
<evidence type="ECO:0000256" key="8">
    <source>
        <dbReference type="ARBA" id="ARBA00022777"/>
    </source>
</evidence>
<evidence type="ECO:0000259" key="13">
    <source>
        <dbReference type="PROSITE" id="PS50112"/>
    </source>
</evidence>
<feature type="domain" description="PAC" evidence="14">
    <location>
        <begin position="221"/>
        <end position="273"/>
    </location>
</feature>
<dbReference type="Pfam" id="PF13426">
    <property type="entry name" value="PAS_9"/>
    <property type="match status" value="4"/>
</dbReference>
<dbReference type="Pfam" id="PF08448">
    <property type="entry name" value="PAS_4"/>
    <property type="match status" value="1"/>
</dbReference>
<organism evidence="15 16">
    <name type="scientific">Methanolobus sediminis</name>
    <dbReference type="NCBI Taxonomy" id="3072978"/>
    <lineage>
        <taxon>Archaea</taxon>
        <taxon>Methanobacteriati</taxon>
        <taxon>Methanobacteriota</taxon>
        <taxon>Stenosarchaea group</taxon>
        <taxon>Methanomicrobia</taxon>
        <taxon>Methanosarcinales</taxon>
        <taxon>Methanosarcinaceae</taxon>
        <taxon>Methanolobus</taxon>
    </lineage>
</organism>
<feature type="domain" description="PAC" evidence="14">
    <location>
        <begin position="98"/>
        <end position="147"/>
    </location>
</feature>
<dbReference type="PANTHER" id="PTHR43304">
    <property type="entry name" value="PHYTOCHROME-LIKE PROTEIN CPH1"/>
    <property type="match status" value="1"/>
</dbReference>
<evidence type="ECO:0000256" key="2">
    <source>
        <dbReference type="ARBA" id="ARBA00004236"/>
    </source>
</evidence>
<feature type="domain" description="PAC" evidence="14">
    <location>
        <begin position="719"/>
        <end position="771"/>
    </location>
</feature>
<dbReference type="NCBIfam" id="TIGR00229">
    <property type="entry name" value="sensory_box"/>
    <property type="match status" value="7"/>
</dbReference>
<dbReference type="SMART" id="SM00388">
    <property type="entry name" value="HisKA"/>
    <property type="match status" value="1"/>
</dbReference>
<dbReference type="InterPro" id="IPR003594">
    <property type="entry name" value="HATPase_dom"/>
</dbReference>
<dbReference type="EC" id="2.7.13.3" evidence="3"/>
<feature type="domain" description="PAS" evidence="13">
    <location>
        <begin position="645"/>
        <end position="715"/>
    </location>
</feature>
<dbReference type="InterPro" id="IPR035965">
    <property type="entry name" value="PAS-like_dom_sf"/>
</dbReference>
<evidence type="ECO:0000259" key="12">
    <source>
        <dbReference type="PROSITE" id="PS50109"/>
    </source>
</evidence>
<dbReference type="EMBL" id="CP133592">
    <property type="protein sequence ID" value="WMW25480.1"/>
    <property type="molecule type" value="Genomic_DNA"/>
</dbReference>
<dbReference type="AlphaFoldDB" id="A0AA51YJE3"/>
<keyword evidence="7" id="KW-0547">Nucleotide-binding</keyword>
<dbReference type="Gene3D" id="3.30.450.20">
    <property type="entry name" value="PAS domain"/>
    <property type="match status" value="7"/>
</dbReference>
<evidence type="ECO:0000256" key="6">
    <source>
        <dbReference type="ARBA" id="ARBA00022679"/>
    </source>
</evidence>
<evidence type="ECO:0000313" key="16">
    <source>
        <dbReference type="Proteomes" id="UP001182908"/>
    </source>
</evidence>
<feature type="domain" description="PAC" evidence="14">
    <location>
        <begin position="469"/>
        <end position="519"/>
    </location>
</feature>
<dbReference type="GeneID" id="84231412"/>
<dbReference type="Pfam" id="PF08447">
    <property type="entry name" value="PAS_3"/>
    <property type="match status" value="2"/>
</dbReference>
<dbReference type="SMART" id="SM00086">
    <property type="entry name" value="PAC"/>
    <property type="match status" value="7"/>
</dbReference>
<evidence type="ECO:0000256" key="9">
    <source>
        <dbReference type="ARBA" id="ARBA00022840"/>
    </source>
</evidence>
<dbReference type="InterPro" id="IPR004358">
    <property type="entry name" value="Sig_transdc_His_kin-like_C"/>
</dbReference>
<dbReference type="RefSeq" id="WP_309311284.1">
    <property type="nucleotide sequence ID" value="NZ_CP133592.1"/>
</dbReference>
<proteinExistence type="predicted"/>
<dbReference type="KEGG" id="mseb:RE474_01805"/>
<dbReference type="PROSITE" id="PS50109">
    <property type="entry name" value="HIS_KIN"/>
    <property type="match status" value="1"/>
</dbReference>
<dbReference type="GO" id="GO:0005886">
    <property type="term" value="C:plasma membrane"/>
    <property type="evidence" value="ECO:0007669"/>
    <property type="project" value="UniProtKB-SubCell"/>
</dbReference>
<comment type="catalytic activity">
    <reaction evidence="1">
        <text>ATP + protein L-histidine = ADP + protein N-phospho-L-histidine.</text>
        <dbReference type="EC" id="2.7.13.3"/>
    </reaction>
</comment>
<dbReference type="InterPro" id="IPR000700">
    <property type="entry name" value="PAS-assoc_C"/>
</dbReference>
<gene>
    <name evidence="15" type="ORF">RE474_01805</name>
</gene>
<evidence type="ECO:0000256" key="11">
    <source>
        <dbReference type="ARBA" id="ARBA00023136"/>
    </source>
</evidence>
<feature type="domain" description="PAS" evidence="13">
    <location>
        <begin position="282"/>
        <end position="316"/>
    </location>
</feature>
<dbReference type="SMART" id="SM00091">
    <property type="entry name" value="PAS"/>
    <property type="match status" value="7"/>
</dbReference>
<keyword evidence="6" id="KW-0808">Transferase</keyword>
<keyword evidence="5" id="KW-0597">Phosphoprotein</keyword>
<feature type="domain" description="PAS" evidence="13">
    <location>
        <begin position="772"/>
        <end position="841"/>
    </location>
</feature>
<name>A0AA51YJE3_9EURY</name>
<dbReference type="FunFam" id="3.30.565.10:FF:000023">
    <property type="entry name" value="PAS domain-containing sensor histidine kinase"/>
    <property type="match status" value="1"/>
</dbReference>
<dbReference type="Gene3D" id="1.10.287.130">
    <property type="match status" value="1"/>
</dbReference>
<dbReference type="GO" id="GO:0005524">
    <property type="term" value="F:ATP binding"/>
    <property type="evidence" value="ECO:0007669"/>
    <property type="project" value="UniProtKB-KW"/>
</dbReference>
<feature type="domain" description="PAS" evidence="13">
    <location>
        <begin position="148"/>
        <end position="218"/>
    </location>
</feature>
<protein>
    <recommendedName>
        <fullName evidence="3">histidine kinase</fullName>
        <ecNumber evidence="3">2.7.13.3</ecNumber>
    </recommendedName>
</protein>
<dbReference type="SUPFAM" id="SSF55785">
    <property type="entry name" value="PYP-like sensor domain (PAS domain)"/>
    <property type="match status" value="7"/>
</dbReference>
<evidence type="ECO:0000256" key="5">
    <source>
        <dbReference type="ARBA" id="ARBA00022553"/>
    </source>
</evidence>
<dbReference type="CDD" id="cd00130">
    <property type="entry name" value="PAS"/>
    <property type="match status" value="7"/>
</dbReference>
<dbReference type="InterPro" id="IPR000014">
    <property type="entry name" value="PAS"/>
</dbReference>
<dbReference type="InterPro" id="IPR003661">
    <property type="entry name" value="HisK_dim/P_dom"/>
</dbReference>
<dbReference type="PROSITE" id="PS50113">
    <property type="entry name" value="PAC"/>
    <property type="match status" value="6"/>
</dbReference>
<dbReference type="PRINTS" id="PR00344">
    <property type="entry name" value="BCTRLSENSOR"/>
</dbReference>
<dbReference type="Proteomes" id="UP001182908">
    <property type="component" value="Chromosome"/>
</dbReference>
<feature type="domain" description="Histidine kinase" evidence="12">
    <location>
        <begin position="918"/>
        <end position="1138"/>
    </location>
</feature>
<keyword evidence="8" id="KW-0418">Kinase</keyword>
<keyword evidence="11" id="KW-0472">Membrane</keyword>
<dbReference type="CDD" id="cd00082">
    <property type="entry name" value="HisKA"/>
    <property type="match status" value="1"/>
</dbReference>
<evidence type="ECO:0000313" key="15">
    <source>
        <dbReference type="EMBL" id="WMW25480.1"/>
    </source>
</evidence>
<feature type="domain" description="PAS" evidence="13">
    <location>
        <begin position="396"/>
        <end position="455"/>
    </location>
</feature>